<dbReference type="AlphaFoldDB" id="A0A1K1QVS7"/>
<name>A0A1K1QVS7_9BACT</name>
<feature type="signal peptide" evidence="1">
    <location>
        <begin position="1"/>
        <end position="24"/>
    </location>
</feature>
<dbReference type="OrthoDB" id="983143at2"/>
<dbReference type="InterPro" id="IPR008969">
    <property type="entry name" value="CarboxyPept-like_regulatory"/>
</dbReference>
<reference evidence="2 4" key="1">
    <citation type="submission" date="2016-11" db="EMBL/GenBank/DDBJ databases">
        <authorList>
            <person name="Jaros S."/>
            <person name="Januszkiewicz K."/>
            <person name="Wedrychowicz H."/>
        </authorList>
    </citation>
    <scope>NUCLEOTIDE SEQUENCE [LARGE SCALE GENOMIC DNA]</scope>
    <source>
        <strain evidence="2 4">DSM 784</strain>
    </source>
</reference>
<dbReference type="InterPro" id="IPR043741">
    <property type="entry name" value="DUF5686"/>
</dbReference>
<organism evidence="2 4">
    <name type="scientific">Chitinophaga sancti</name>
    <dbReference type="NCBI Taxonomy" id="1004"/>
    <lineage>
        <taxon>Bacteria</taxon>
        <taxon>Pseudomonadati</taxon>
        <taxon>Bacteroidota</taxon>
        <taxon>Chitinophagia</taxon>
        <taxon>Chitinophagales</taxon>
        <taxon>Chitinophagaceae</taxon>
        <taxon>Chitinophaga</taxon>
    </lineage>
</organism>
<feature type="chain" id="PRO_5013335289" evidence="1">
    <location>
        <begin position="25"/>
        <end position="851"/>
    </location>
</feature>
<sequence>MNGFKHIVSGIFLLLVSGFSSVIAQTTTTVKGTVTDSRTGAPLPFVNVFIPGTSIGTGTDADGKYQLEVSITRDSIRFAYMGYKNITKKINRGVVQTINIQLESTAKTLNEIVIKKKKERYRNKDNPAVELIRLVIDNREKNRMTHFDYAQYNQYEKLEFALSNLSEKISNGRLTRKYKFIFENQDTTKFAGKSILPIYLEEKLADVYYRRDPEKKKTIVTGEKKVSFENFIDNRGLSQYLNHIYQDVDIYDNQMMLFTNQFLSPIANSAPTFYKYYIADTIVAPDSSKLIKLEFYPRNKTDLLLEGELFITLDGNYAVQKADMTANKEINLNWVRDFHLYFDFEKTADGRYFTSKQTLMADFGIFKGSSGIYGERTVSIKDMAINQQKPAEFYNGADIVEDEKKVQHGDDYFVQYRHDTLSAAESKVYSNIDSLQHMKSFKRTADILTLLLAGYKQAGPYFEIGPVNTFYSFNPVEGFRPRLGGRTTPKLSNSLYFEGYGAYGLKDEKWKYYFGGAYAFNHKSIYDWPVVALKANYQHETKIPGQELQFIQEDNFLLSFKRGNNDKWLYNKIFNLTFIQEFENHFSYQVGFKHWIQTPAGSLAYYKGSEPNTPVTELTTAEFSTELRWAPNEKFYQGKSFRIPLPNKYPIFTLRGIAGVKGIANSQYNYQNLSLNIYKMCYLGVLGYSEVVVEGSNIFGSHLPYPLLSIHRANQTYAYQLESYNLMNFLEFVSDHYIGLNIDHHFNGFIFNKVPLLRKLKWREVLAGKIIYGGLRQENNPDNNPNLIQFSKYADGSSFTYTLGREPYIEGSVGISNIFRLVRVDLVRRFTYLNNPGVSNWGIRTRVRFDF</sequence>
<gene>
    <name evidence="2" type="ORF">SAMN05661012_03141</name>
    <name evidence="3" type="ORF">SR876_13000</name>
</gene>
<dbReference type="SUPFAM" id="SSF49464">
    <property type="entry name" value="Carboxypeptidase regulatory domain-like"/>
    <property type="match status" value="1"/>
</dbReference>
<dbReference type="STRING" id="1004.SAMN05661012_03141"/>
<dbReference type="Proteomes" id="UP000183788">
    <property type="component" value="Unassembled WGS sequence"/>
</dbReference>
<keyword evidence="5" id="KW-1185">Reference proteome</keyword>
<evidence type="ECO:0000256" key="1">
    <source>
        <dbReference type="SAM" id="SignalP"/>
    </source>
</evidence>
<dbReference type="RefSeq" id="WP_072362021.1">
    <property type="nucleotide sequence ID" value="NZ_CBHWAX010000007.1"/>
</dbReference>
<dbReference type="Gene3D" id="2.60.40.1120">
    <property type="entry name" value="Carboxypeptidase-like, regulatory domain"/>
    <property type="match status" value="1"/>
</dbReference>
<dbReference type="Pfam" id="PF18939">
    <property type="entry name" value="DUF5686"/>
    <property type="match status" value="1"/>
</dbReference>
<reference evidence="3 5" key="2">
    <citation type="submission" date="2023-11" db="EMBL/GenBank/DDBJ databases">
        <title>MicrobeMod: A computational toolkit for identifying prokaryotic methylation and restriction-modification with nanopore sequencing.</title>
        <authorList>
            <person name="Crits-Christoph A."/>
            <person name="Kang S.C."/>
            <person name="Lee H."/>
            <person name="Ostrov N."/>
        </authorList>
    </citation>
    <scope>NUCLEOTIDE SEQUENCE [LARGE SCALE GENOMIC DNA]</scope>
    <source>
        <strain evidence="3 5">ATCC 23090</strain>
    </source>
</reference>
<keyword evidence="1" id="KW-0732">Signal</keyword>
<proteinExistence type="predicted"/>
<accession>A0A1K1QVS7</accession>
<dbReference type="EMBL" id="CP140154">
    <property type="protein sequence ID" value="WQG92426.1"/>
    <property type="molecule type" value="Genomic_DNA"/>
</dbReference>
<dbReference type="EMBL" id="FPIZ01000009">
    <property type="protein sequence ID" value="SFW64066.1"/>
    <property type="molecule type" value="Genomic_DNA"/>
</dbReference>
<evidence type="ECO:0000313" key="5">
    <source>
        <dbReference type="Proteomes" id="UP001326715"/>
    </source>
</evidence>
<evidence type="ECO:0000313" key="4">
    <source>
        <dbReference type="Proteomes" id="UP000183788"/>
    </source>
</evidence>
<evidence type="ECO:0000313" key="2">
    <source>
        <dbReference type="EMBL" id="SFW64066.1"/>
    </source>
</evidence>
<dbReference type="Proteomes" id="UP001326715">
    <property type="component" value="Chromosome"/>
</dbReference>
<evidence type="ECO:0000313" key="3">
    <source>
        <dbReference type="EMBL" id="WQG92426.1"/>
    </source>
</evidence>
<protein>
    <submittedName>
        <fullName evidence="2">CarboxypepD_reg-like domain-containing protein</fullName>
    </submittedName>
    <submittedName>
        <fullName evidence="3">DUF5686 family protein</fullName>
    </submittedName>
</protein>
<dbReference type="Pfam" id="PF13715">
    <property type="entry name" value="CarbopepD_reg_2"/>
    <property type="match status" value="1"/>
</dbReference>